<dbReference type="InterPro" id="IPR006680">
    <property type="entry name" value="Amidohydro-rel"/>
</dbReference>
<dbReference type="SUPFAM" id="SSF51338">
    <property type="entry name" value="Composite domain of metallo-dependent hydrolases"/>
    <property type="match status" value="1"/>
</dbReference>
<evidence type="ECO:0000313" key="2">
    <source>
        <dbReference type="EMBL" id="SMD43689.1"/>
    </source>
</evidence>
<dbReference type="SUPFAM" id="SSF51556">
    <property type="entry name" value="Metallo-dependent hydrolases"/>
    <property type="match status" value="1"/>
</dbReference>
<dbReference type="Gene3D" id="2.30.40.10">
    <property type="entry name" value="Urease, subunit C, domain 1"/>
    <property type="match status" value="2"/>
</dbReference>
<organism evidence="2 3">
    <name type="scientific">Aquiflexum balticum DSM 16537</name>
    <dbReference type="NCBI Taxonomy" id="758820"/>
    <lineage>
        <taxon>Bacteria</taxon>
        <taxon>Pseudomonadati</taxon>
        <taxon>Bacteroidota</taxon>
        <taxon>Cytophagia</taxon>
        <taxon>Cytophagales</taxon>
        <taxon>Cyclobacteriaceae</taxon>
        <taxon>Aquiflexum</taxon>
    </lineage>
</organism>
<dbReference type="InterPro" id="IPR051781">
    <property type="entry name" value="Metallo-dep_Hydrolase"/>
</dbReference>
<dbReference type="GO" id="GO:0016810">
    <property type="term" value="F:hydrolase activity, acting on carbon-nitrogen (but not peptide) bonds"/>
    <property type="evidence" value="ECO:0007669"/>
    <property type="project" value="InterPro"/>
</dbReference>
<dbReference type="RefSeq" id="WP_084123477.1">
    <property type="nucleotide sequence ID" value="NZ_LT838813.1"/>
</dbReference>
<accession>A0A1W2H479</accession>
<dbReference type="STRING" id="758820.SAMN00777080_2296"/>
<evidence type="ECO:0000259" key="1">
    <source>
        <dbReference type="Pfam" id="PF01979"/>
    </source>
</evidence>
<dbReference type="PANTHER" id="PTHR43135:SF3">
    <property type="entry name" value="ALPHA-D-RIBOSE 1-METHYLPHOSPHONATE 5-TRIPHOSPHATE DIPHOSPHATASE"/>
    <property type="match status" value="1"/>
</dbReference>
<dbReference type="InterPro" id="IPR032466">
    <property type="entry name" value="Metal_Hydrolase"/>
</dbReference>
<sequence length="466" mass="52412">MNTAITNLTKNLQLCIAILLLFFNSPLSLFGQEYLVRNIDVISMENDQVLKDHLIHVQDGKIVGVYPANKKPKFSKKVVEIDGKGAYAFPGLSEMHSHIPTTETDDFSYIQDVMWLYLANGVLNVRGMIGHHSHLELKKKIDSGEITGPRIFAAGQSLNGNSVETPQMGEAMVREQKEAGFDHLKLHPGLDMPKFLAIANTAKEEDIMFGGHISLDVGLVNSLNNGYRSVEHMDGYIEALVTDKSKLDPQVAGPFSMMAVKDADMSRIPYLVQLTLDKQAWIAPTLTLFERFFGYIPADEFRLEPEMKYMPGVQVQQWVNQKKLLENQGVLKEENVRPYLEFRKEMLMALHRGGVPIIMSSDSPQVFNVPGFSIHNEIYSMKEAGMSPYEILVSGSVNVARYFEREGEFGQIKKGAAADFVLVEGNPLNDLSNLKKVNGVMVRGEWIPKDKLQAELMRIEEKHVRK</sequence>
<evidence type="ECO:0000313" key="3">
    <source>
        <dbReference type="Proteomes" id="UP000192333"/>
    </source>
</evidence>
<keyword evidence="2" id="KW-0378">Hydrolase</keyword>
<keyword evidence="3" id="KW-1185">Reference proteome</keyword>
<dbReference type="OrthoDB" id="9797498at2"/>
<dbReference type="AlphaFoldDB" id="A0A1W2H479"/>
<dbReference type="EMBL" id="LT838813">
    <property type="protein sequence ID" value="SMD43689.1"/>
    <property type="molecule type" value="Genomic_DNA"/>
</dbReference>
<dbReference type="Proteomes" id="UP000192333">
    <property type="component" value="Chromosome I"/>
</dbReference>
<reference evidence="3" key="1">
    <citation type="submission" date="2017-04" db="EMBL/GenBank/DDBJ databases">
        <authorList>
            <person name="Varghese N."/>
            <person name="Submissions S."/>
        </authorList>
    </citation>
    <scope>NUCLEOTIDE SEQUENCE [LARGE SCALE GENOMIC DNA]</scope>
    <source>
        <strain evidence="3">DSM 16537</strain>
    </source>
</reference>
<name>A0A1W2H479_9BACT</name>
<protein>
    <submittedName>
        <fullName evidence="2">Imidazolonepropionase and related amidohydrolases</fullName>
    </submittedName>
</protein>
<dbReference type="PANTHER" id="PTHR43135">
    <property type="entry name" value="ALPHA-D-RIBOSE 1-METHYLPHOSPHONATE 5-TRIPHOSPHATE DIPHOSPHATASE"/>
    <property type="match status" value="1"/>
</dbReference>
<dbReference type="Pfam" id="PF01979">
    <property type="entry name" value="Amidohydro_1"/>
    <property type="match status" value="1"/>
</dbReference>
<feature type="domain" description="Amidohydrolase-related" evidence="1">
    <location>
        <begin position="345"/>
        <end position="446"/>
    </location>
</feature>
<gene>
    <name evidence="2" type="ORF">SAMN00777080_2296</name>
</gene>
<proteinExistence type="predicted"/>
<dbReference type="InterPro" id="IPR011059">
    <property type="entry name" value="Metal-dep_hydrolase_composite"/>
</dbReference>
<dbReference type="Gene3D" id="3.20.20.140">
    <property type="entry name" value="Metal-dependent hydrolases"/>
    <property type="match status" value="2"/>
</dbReference>